<dbReference type="EMBL" id="WUAV01000004">
    <property type="protein sequence ID" value="KAF1758645.1"/>
    <property type="molecule type" value="Genomic_DNA"/>
</dbReference>
<dbReference type="GeneID" id="78775947"/>
<organism evidence="1 2">
    <name type="scientific">Caenorhabditis remanei</name>
    <name type="common">Caenorhabditis vulgaris</name>
    <dbReference type="NCBI Taxonomy" id="31234"/>
    <lineage>
        <taxon>Eukaryota</taxon>
        <taxon>Metazoa</taxon>
        <taxon>Ecdysozoa</taxon>
        <taxon>Nematoda</taxon>
        <taxon>Chromadorea</taxon>
        <taxon>Rhabditida</taxon>
        <taxon>Rhabditina</taxon>
        <taxon>Rhabditomorpha</taxon>
        <taxon>Rhabditoidea</taxon>
        <taxon>Rhabditidae</taxon>
        <taxon>Peloderinae</taxon>
        <taxon>Caenorhabditis</taxon>
    </lineage>
</organism>
<reference evidence="1 2" key="1">
    <citation type="submission" date="2019-12" db="EMBL/GenBank/DDBJ databases">
        <title>Chromosome-level assembly of the Caenorhabditis remanei genome.</title>
        <authorList>
            <person name="Teterina A.A."/>
            <person name="Willis J.H."/>
            <person name="Phillips P.C."/>
        </authorList>
    </citation>
    <scope>NUCLEOTIDE SEQUENCE [LARGE SCALE GENOMIC DNA]</scope>
    <source>
        <strain evidence="1 2">PX506</strain>
        <tissue evidence="1">Whole organism</tissue>
    </source>
</reference>
<dbReference type="KEGG" id="crq:GCK72_015104"/>
<proteinExistence type="predicted"/>
<dbReference type="AlphaFoldDB" id="A0A6A5GVU8"/>
<sequence>MSAQSEIQLVFKDSTEPATLRDVDLIKKIPVLKRALETGNPNWEIESVQPVPSINIPFPKAAGDFLFQHLRSYIPEGEGFEPVVEKDYKAAGKLSLEQLKQIVELASFTECIDFMNCINFVIARKLERLPMEQVAAFMGVQLEELEKEFDEDATWIYPGNN</sequence>
<dbReference type="PANTHER" id="PTHR37964">
    <property type="entry name" value="SUPPRESSOR"/>
    <property type="match status" value="1"/>
</dbReference>
<evidence type="ECO:0000313" key="1">
    <source>
        <dbReference type="EMBL" id="KAF1758645.1"/>
    </source>
</evidence>
<dbReference type="Proteomes" id="UP000483820">
    <property type="component" value="Chromosome IV"/>
</dbReference>
<protein>
    <recommendedName>
        <fullName evidence="3">Skp1-related protein</fullName>
    </recommendedName>
</protein>
<dbReference type="RefSeq" id="XP_053585404.1">
    <property type="nucleotide sequence ID" value="XM_053730632.1"/>
</dbReference>
<comment type="caution">
    <text evidence="1">The sequence shown here is derived from an EMBL/GenBank/DDBJ whole genome shotgun (WGS) entry which is preliminary data.</text>
</comment>
<evidence type="ECO:0000313" key="2">
    <source>
        <dbReference type="Proteomes" id="UP000483820"/>
    </source>
</evidence>
<evidence type="ECO:0008006" key="3">
    <source>
        <dbReference type="Google" id="ProtNLM"/>
    </source>
</evidence>
<accession>A0A6A5GVU8</accession>
<dbReference type="PANTHER" id="PTHR37964:SF1">
    <property type="entry name" value="SUPPRESSOR-RELATED"/>
    <property type="match status" value="1"/>
</dbReference>
<gene>
    <name evidence="1" type="ORF">GCK72_015104</name>
</gene>
<name>A0A6A5GVU8_CAERE</name>
<dbReference type="CTD" id="78775947"/>